<keyword evidence="1" id="KW-0472">Membrane</keyword>
<feature type="transmembrane region" description="Helical" evidence="1">
    <location>
        <begin position="131"/>
        <end position="153"/>
    </location>
</feature>
<evidence type="ECO:0000313" key="3">
    <source>
        <dbReference type="Proteomes" id="UP000241107"/>
    </source>
</evidence>
<name>A0A2P7YPS5_9ASCO</name>
<feature type="transmembrane region" description="Helical" evidence="1">
    <location>
        <begin position="36"/>
        <end position="59"/>
    </location>
</feature>
<accession>A0A2P7YPS5</accession>
<dbReference type="Proteomes" id="UP000241107">
    <property type="component" value="Unassembled WGS sequence"/>
</dbReference>
<sequence length="194" mass="22154">MTTTDTTGHRALEEAIDDSSATEVSRKKLATKQEELLVSEIVLTFFTIIKYILMYSFLWMHFGERSTLFKAFTIFHMADVSSLIYLIFIWASPRRSRGLLGAQALLAIDNFGHFVLLCHEVDKATDPYDGVVVQLCFTLALFLVNLILIVVNMGNLYDFLRLRDKIVLTTKVRKPMEVPEKAIIESLQRAYIPT</sequence>
<dbReference type="GeneID" id="36566606"/>
<evidence type="ECO:0000256" key="1">
    <source>
        <dbReference type="SAM" id="Phobius"/>
    </source>
</evidence>
<feature type="transmembrane region" description="Helical" evidence="1">
    <location>
        <begin position="71"/>
        <end position="91"/>
    </location>
</feature>
<comment type="caution">
    <text evidence="2">The sequence shown here is derived from an EMBL/GenBank/DDBJ whole genome shotgun (WGS) entry which is preliminary data.</text>
</comment>
<gene>
    <name evidence="2" type="ORF">C7M61_003217</name>
</gene>
<dbReference type="RefSeq" id="XP_024713476.1">
    <property type="nucleotide sequence ID" value="XM_024858566.1"/>
</dbReference>
<dbReference type="AlphaFoldDB" id="A0A2P7YPS5"/>
<dbReference type="EMBL" id="PYFQ01000007">
    <property type="protein sequence ID" value="PSK37966.1"/>
    <property type="molecule type" value="Genomic_DNA"/>
</dbReference>
<feature type="transmembrane region" description="Helical" evidence="1">
    <location>
        <begin position="98"/>
        <end position="116"/>
    </location>
</feature>
<keyword evidence="1" id="KW-0812">Transmembrane</keyword>
<protein>
    <submittedName>
        <fullName evidence="2">Uncharacterized protein</fullName>
    </submittedName>
</protein>
<keyword evidence="1" id="KW-1133">Transmembrane helix</keyword>
<evidence type="ECO:0000313" key="2">
    <source>
        <dbReference type="EMBL" id="PSK37966.1"/>
    </source>
</evidence>
<dbReference type="VEuPathDB" id="FungiDB:C7M61_003217"/>
<keyword evidence="3" id="KW-1185">Reference proteome</keyword>
<proteinExistence type="predicted"/>
<organism evidence="2 3">
    <name type="scientific">Candidozyma pseudohaemuli</name>
    <dbReference type="NCBI Taxonomy" id="418784"/>
    <lineage>
        <taxon>Eukaryota</taxon>
        <taxon>Fungi</taxon>
        <taxon>Dikarya</taxon>
        <taxon>Ascomycota</taxon>
        <taxon>Saccharomycotina</taxon>
        <taxon>Pichiomycetes</taxon>
        <taxon>Metschnikowiaceae</taxon>
        <taxon>Candidozyma</taxon>
    </lineage>
</organism>
<reference evidence="2 3" key="1">
    <citation type="submission" date="2018-03" db="EMBL/GenBank/DDBJ databases">
        <title>Candida pseudohaemulonii genome assembly and annotation.</title>
        <authorList>
            <person name="Munoz J.F."/>
            <person name="Gade L.G."/>
            <person name="Chow N.A."/>
            <person name="Litvintseva A.P."/>
            <person name="Loparev V.N."/>
            <person name="Cuomo C.A."/>
        </authorList>
    </citation>
    <scope>NUCLEOTIDE SEQUENCE [LARGE SCALE GENOMIC DNA]</scope>
    <source>
        <strain evidence="2 3">B12108</strain>
    </source>
</reference>